<sequence>MADKKGKKKAQRATSNVF</sequence>
<dbReference type="Proteomes" id="UP000663879">
    <property type="component" value="Unassembled WGS sequence"/>
</dbReference>
<comment type="caution">
    <text evidence="1">The sequence shown here is derived from an EMBL/GenBank/DDBJ whole genome shotgun (WGS) entry which is preliminary data.</text>
</comment>
<dbReference type="EMBL" id="CAJNOC010000732">
    <property type="protein sequence ID" value="CAF0797038.1"/>
    <property type="molecule type" value="Genomic_DNA"/>
</dbReference>
<reference evidence="1" key="1">
    <citation type="submission" date="2021-02" db="EMBL/GenBank/DDBJ databases">
        <authorList>
            <person name="Nowell W R."/>
        </authorList>
    </citation>
    <scope>NUCLEOTIDE SEQUENCE</scope>
    <source>
        <strain evidence="1">Ploen Becks lab</strain>
    </source>
</reference>
<accession>A0A813SJ22</accession>
<organism evidence="1 2">
    <name type="scientific">Brachionus calyciflorus</name>
    <dbReference type="NCBI Taxonomy" id="104777"/>
    <lineage>
        <taxon>Eukaryota</taxon>
        <taxon>Metazoa</taxon>
        <taxon>Spiralia</taxon>
        <taxon>Gnathifera</taxon>
        <taxon>Rotifera</taxon>
        <taxon>Eurotatoria</taxon>
        <taxon>Monogononta</taxon>
        <taxon>Pseudotrocha</taxon>
        <taxon>Ploima</taxon>
        <taxon>Brachionidae</taxon>
        <taxon>Brachionus</taxon>
    </lineage>
</organism>
<protein>
    <submittedName>
        <fullName evidence="1">Uncharacterized protein</fullName>
    </submittedName>
</protein>
<feature type="non-terminal residue" evidence="1">
    <location>
        <position position="1"/>
    </location>
</feature>
<evidence type="ECO:0000313" key="1">
    <source>
        <dbReference type="EMBL" id="CAF0797038.1"/>
    </source>
</evidence>
<proteinExistence type="predicted"/>
<dbReference type="AlphaFoldDB" id="A0A813SJ22"/>
<evidence type="ECO:0000313" key="2">
    <source>
        <dbReference type="Proteomes" id="UP000663879"/>
    </source>
</evidence>
<keyword evidence="2" id="KW-1185">Reference proteome</keyword>
<gene>
    <name evidence="1" type="ORF">OXX778_LOCUS6267</name>
</gene>
<name>A0A813SJ22_9BILA</name>